<protein>
    <recommendedName>
        <fullName evidence="3">Thiol-disulfide isomerase or thioredoxin</fullName>
    </recommendedName>
</protein>
<dbReference type="Proteomes" id="UP000741013">
    <property type="component" value="Unassembled WGS sequence"/>
</dbReference>
<comment type="caution">
    <text evidence="1">The sequence shown here is derived from an EMBL/GenBank/DDBJ whole genome shotgun (WGS) entry which is preliminary data.</text>
</comment>
<sequence length="178" mass="18389">MSLLVAAVALLGVLVLLDLLLTFAVIRRLRTHADLIGEALGSTRAPARVMLEAGQKVGEFSARTTADEQVSLAGLTLVGFFSAHCGTCAEKLPAFLARAATLGRARTLAVVQHGEKEPTADLVAELSDAALVVVEPEDGPLGRAFDVQAVPAMCLLDAEGRVLASGFDTGALPDSVAT</sequence>
<dbReference type="InterPro" id="IPR036249">
    <property type="entry name" value="Thioredoxin-like_sf"/>
</dbReference>
<evidence type="ECO:0000313" key="2">
    <source>
        <dbReference type="Proteomes" id="UP000741013"/>
    </source>
</evidence>
<keyword evidence="2" id="KW-1185">Reference proteome</keyword>
<dbReference type="Gene3D" id="3.40.30.10">
    <property type="entry name" value="Glutaredoxin"/>
    <property type="match status" value="1"/>
</dbReference>
<dbReference type="EMBL" id="JAGGMS010000001">
    <property type="protein sequence ID" value="MBP2182795.1"/>
    <property type="molecule type" value="Genomic_DNA"/>
</dbReference>
<organism evidence="1 2">
    <name type="scientific">Amycolatopsis magusensis</name>
    <dbReference type="NCBI Taxonomy" id="882444"/>
    <lineage>
        <taxon>Bacteria</taxon>
        <taxon>Bacillati</taxon>
        <taxon>Actinomycetota</taxon>
        <taxon>Actinomycetes</taxon>
        <taxon>Pseudonocardiales</taxon>
        <taxon>Pseudonocardiaceae</taxon>
        <taxon>Amycolatopsis</taxon>
    </lineage>
</organism>
<accession>A0ABS4PV62</accession>
<evidence type="ECO:0008006" key="3">
    <source>
        <dbReference type="Google" id="ProtNLM"/>
    </source>
</evidence>
<dbReference type="RefSeq" id="WP_209666055.1">
    <property type="nucleotide sequence ID" value="NZ_JAGGMS010000001.1"/>
</dbReference>
<name>A0ABS4PV62_9PSEU</name>
<reference evidence="1 2" key="1">
    <citation type="submission" date="2021-03" db="EMBL/GenBank/DDBJ databases">
        <title>Sequencing the genomes of 1000 actinobacteria strains.</title>
        <authorList>
            <person name="Klenk H.-P."/>
        </authorList>
    </citation>
    <scope>NUCLEOTIDE SEQUENCE [LARGE SCALE GENOMIC DNA]</scope>
    <source>
        <strain evidence="1 2">DSM 45510</strain>
    </source>
</reference>
<dbReference type="SUPFAM" id="SSF52833">
    <property type="entry name" value="Thioredoxin-like"/>
    <property type="match status" value="1"/>
</dbReference>
<proteinExistence type="predicted"/>
<gene>
    <name evidence="1" type="ORF">JOM49_004321</name>
</gene>
<evidence type="ECO:0000313" key="1">
    <source>
        <dbReference type="EMBL" id="MBP2182795.1"/>
    </source>
</evidence>